<proteinExistence type="inferred from homology"/>
<dbReference type="Proteomes" id="UP000070133">
    <property type="component" value="Unassembled WGS sequence"/>
</dbReference>
<organism evidence="6 7">
    <name type="scientific">Pseudocercospora eumusae</name>
    <dbReference type="NCBI Taxonomy" id="321146"/>
    <lineage>
        <taxon>Eukaryota</taxon>
        <taxon>Fungi</taxon>
        <taxon>Dikarya</taxon>
        <taxon>Ascomycota</taxon>
        <taxon>Pezizomycotina</taxon>
        <taxon>Dothideomycetes</taxon>
        <taxon>Dothideomycetidae</taxon>
        <taxon>Mycosphaerellales</taxon>
        <taxon>Mycosphaerellaceae</taxon>
        <taxon>Pseudocercospora</taxon>
    </lineage>
</organism>
<protein>
    <recommendedName>
        <fullName evidence="4">Altered inheritance of mitochondria protein 11</fullName>
    </recommendedName>
</protein>
<dbReference type="PANTHER" id="PTHR39136:SF1">
    <property type="entry name" value="ALTERED INHERITANCE OF MITOCHONDRIA PROTEIN 11"/>
    <property type="match status" value="1"/>
</dbReference>
<reference evidence="6 7" key="1">
    <citation type="submission" date="2015-07" db="EMBL/GenBank/DDBJ databases">
        <title>Comparative genomics of the Sigatoka disease complex on banana suggests a link between parallel evolutionary changes in Pseudocercospora fijiensis and Pseudocercospora eumusae and increased virulence on the banana host.</title>
        <authorList>
            <person name="Chang T.-C."/>
            <person name="Salvucci A."/>
            <person name="Crous P.W."/>
            <person name="Stergiopoulos I."/>
        </authorList>
    </citation>
    <scope>NUCLEOTIDE SEQUENCE [LARGE SCALE GENOMIC DNA]</scope>
    <source>
        <strain evidence="6 7">CBS 114824</strain>
    </source>
</reference>
<dbReference type="OrthoDB" id="3558022at2759"/>
<dbReference type="GO" id="GO:0016020">
    <property type="term" value="C:membrane"/>
    <property type="evidence" value="ECO:0007669"/>
    <property type="project" value="UniProtKB-SubCell"/>
</dbReference>
<evidence type="ECO:0000313" key="6">
    <source>
        <dbReference type="EMBL" id="KXT00554.1"/>
    </source>
</evidence>
<keyword evidence="2 4" id="KW-1133">Transmembrane helix</keyword>
<dbReference type="PANTHER" id="PTHR39136">
    <property type="entry name" value="ALTERED INHERITANCE OF MITOCHONDRIA PROTEIN 11"/>
    <property type="match status" value="1"/>
</dbReference>
<comment type="subcellular location">
    <subcellularLocation>
        <location evidence="4">Membrane</location>
        <topology evidence="4">Multi-pass membrane protein</topology>
    </subcellularLocation>
</comment>
<feature type="compositionally biased region" description="Polar residues" evidence="5">
    <location>
        <begin position="31"/>
        <end position="41"/>
    </location>
</feature>
<evidence type="ECO:0000256" key="4">
    <source>
        <dbReference type="RuleBase" id="RU367098"/>
    </source>
</evidence>
<keyword evidence="3 4" id="KW-0472">Membrane</keyword>
<feature type="region of interest" description="Disordered" evidence="5">
    <location>
        <begin position="15"/>
        <end position="49"/>
    </location>
</feature>
<comment type="caution">
    <text evidence="6">The sequence shown here is derived from an EMBL/GenBank/DDBJ whole genome shotgun (WGS) entry which is preliminary data.</text>
</comment>
<keyword evidence="1 4" id="KW-0812">Transmembrane</keyword>
<dbReference type="GO" id="GO:0005739">
    <property type="term" value="C:mitochondrion"/>
    <property type="evidence" value="ECO:0007669"/>
    <property type="project" value="TreeGrafter"/>
</dbReference>
<evidence type="ECO:0000256" key="3">
    <source>
        <dbReference type="ARBA" id="ARBA00023136"/>
    </source>
</evidence>
<dbReference type="InterPro" id="IPR038814">
    <property type="entry name" value="AIM11"/>
</dbReference>
<dbReference type="EMBL" id="LFZN01000071">
    <property type="protein sequence ID" value="KXT00554.1"/>
    <property type="molecule type" value="Genomic_DNA"/>
</dbReference>
<sequence>MSSWWDKYLAPGDVRRQHELSGKPAPIEQPVNASPDPSQRNTPEKRVDAATRARRQNGLLLGGIAFTCLSAFVTRRALARKKLAAYMYPEFVKAVPGQGQKIDIPTFTTSNIRPKAEGGLDALEALFLATLNVASVFMMGIGAFMKYCDIADVEDMRDLIRKGVGYDVYAGDSEADKEIEAWVANILSRKGGVGDLKTSVVEKMAELAELDKKKSVSQELAELEKKKKALEARERA</sequence>
<feature type="transmembrane region" description="Helical" evidence="4">
    <location>
        <begin position="59"/>
        <end position="78"/>
    </location>
</feature>
<evidence type="ECO:0000256" key="5">
    <source>
        <dbReference type="SAM" id="MobiDB-lite"/>
    </source>
</evidence>
<comment type="similarity">
    <text evidence="4">Belongs to the AIM11 family.</text>
</comment>
<accession>A0A139HDJ7</accession>
<keyword evidence="7" id="KW-1185">Reference proteome</keyword>
<name>A0A139HDJ7_9PEZI</name>
<dbReference type="AlphaFoldDB" id="A0A139HDJ7"/>
<gene>
    <name evidence="4" type="primary">AIM11</name>
    <name evidence="6" type="ORF">AC578_5221</name>
</gene>
<feature type="transmembrane region" description="Helical" evidence="4">
    <location>
        <begin position="125"/>
        <end position="147"/>
    </location>
</feature>
<evidence type="ECO:0000256" key="2">
    <source>
        <dbReference type="ARBA" id="ARBA00022989"/>
    </source>
</evidence>
<dbReference type="STRING" id="321146.A0A139HDJ7"/>
<evidence type="ECO:0000313" key="7">
    <source>
        <dbReference type="Proteomes" id="UP000070133"/>
    </source>
</evidence>
<evidence type="ECO:0000256" key="1">
    <source>
        <dbReference type="ARBA" id="ARBA00022692"/>
    </source>
</evidence>